<proteinExistence type="predicted"/>
<sequence length="62" mass="6745">MLFNKGANNTAIAVLLKFQVSNSKTKVMPKLLNPSTSQLIDFIKKTGRKTCVSPPAHVKTST</sequence>
<reference evidence="1 2" key="1">
    <citation type="submission" date="2016-05" db="EMBL/GenBank/DDBJ databases">
        <title>Genome sequencing of Vitellibacter soesokkakensis RSSK-12.</title>
        <authorList>
            <person name="Thevarajoo S."/>
            <person name="Selvaratnam C."/>
            <person name="Goh K.M."/>
            <person name="Chan K.-G."/>
            <person name="Chong C.S."/>
        </authorList>
    </citation>
    <scope>NUCLEOTIDE SEQUENCE [LARGE SCALE GENOMIC DNA]</scope>
    <source>
        <strain evidence="1 2">RSSK-12</strain>
    </source>
</reference>
<name>A0A1A9LD90_9FLAO</name>
<evidence type="ECO:0000313" key="2">
    <source>
        <dbReference type="Proteomes" id="UP000077552"/>
    </source>
</evidence>
<comment type="caution">
    <text evidence="1">The sequence shown here is derived from an EMBL/GenBank/DDBJ whole genome shotgun (WGS) entry which is preliminary data.</text>
</comment>
<protein>
    <submittedName>
        <fullName evidence="1">Uncharacterized protein</fullName>
    </submittedName>
</protein>
<gene>
    <name evidence="1" type="ORF">A7A78_13370</name>
</gene>
<organism evidence="1 2">
    <name type="scientific">Aequorivita soesokkakensis</name>
    <dbReference type="NCBI Taxonomy" id="1385699"/>
    <lineage>
        <taxon>Bacteria</taxon>
        <taxon>Pseudomonadati</taxon>
        <taxon>Bacteroidota</taxon>
        <taxon>Flavobacteriia</taxon>
        <taxon>Flavobacteriales</taxon>
        <taxon>Flavobacteriaceae</taxon>
        <taxon>Aequorivita</taxon>
    </lineage>
</organism>
<dbReference type="RefSeq" id="WP_068762323.1">
    <property type="nucleotide sequence ID" value="NZ_LXIE01000028.1"/>
</dbReference>
<dbReference type="STRING" id="1385699.A7A78_13370"/>
<dbReference type="EMBL" id="LXIE01000028">
    <property type="protein sequence ID" value="OAD90934.1"/>
    <property type="molecule type" value="Genomic_DNA"/>
</dbReference>
<dbReference type="AlphaFoldDB" id="A0A1A9LD90"/>
<evidence type="ECO:0000313" key="1">
    <source>
        <dbReference type="EMBL" id="OAD90934.1"/>
    </source>
</evidence>
<dbReference type="Proteomes" id="UP000077552">
    <property type="component" value="Unassembled WGS sequence"/>
</dbReference>
<accession>A0A1A9LD90</accession>
<keyword evidence="2" id="KW-1185">Reference proteome</keyword>